<evidence type="ECO:0000256" key="1">
    <source>
        <dbReference type="ARBA" id="ARBA00001913"/>
    </source>
</evidence>
<evidence type="ECO:0000313" key="8">
    <source>
        <dbReference type="EMBL" id="RGX08336.1"/>
    </source>
</evidence>
<evidence type="ECO:0000256" key="4">
    <source>
        <dbReference type="SAM" id="SignalP"/>
    </source>
</evidence>
<dbReference type="InterPro" id="IPR017853">
    <property type="entry name" value="GH"/>
</dbReference>
<dbReference type="InterPro" id="IPR052720">
    <property type="entry name" value="Glycosyl_hydrolase_97"/>
</dbReference>
<reference evidence="8 9" key="1">
    <citation type="submission" date="2018-08" db="EMBL/GenBank/DDBJ databases">
        <title>A genome reference for cultivated species of the human gut microbiota.</title>
        <authorList>
            <person name="Zou Y."/>
            <person name="Xue W."/>
            <person name="Luo G."/>
        </authorList>
    </citation>
    <scope>NUCLEOTIDE SEQUENCE [LARGE SCALE GENOMIC DNA]</scope>
    <source>
        <strain evidence="8 9">AF04-46</strain>
    </source>
</reference>
<dbReference type="InterPro" id="IPR014718">
    <property type="entry name" value="GH-type_carb-bd"/>
</dbReference>
<feature type="domain" description="Glycosyl-hydrolase 97 catalytic" evidence="5">
    <location>
        <begin position="317"/>
        <end position="468"/>
    </location>
</feature>
<comment type="subunit">
    <text evidence="2">Monomer.</text>
</comment>
<evidence type="ECO:0000256" key="3">
    <source>
        <dbReference type="ARBA" id="ARBA00022837"/>
    </source>
</evidence>
<evidence type="ECO:0000259" key="6">
    <source>
        <dbReference type="Pfam" id="PF14508"/>
    </source>
</evidence>
<dbReference type="Proteomes" id="UP000286031">
    <property type="component" value="Unassembled WGS sequence"/>
</dbReference>
<feature type="domain" description="Glycosyl-hydrolase 97 N-terminal" evidence="6">
    <location>
        <begin position="35"/>
        <end position="298"/>
    </location>
</feature>
<dbReference type="RefSeq" id="WP_117512540.1">
    <property type="nucleotide sequence ID" value="NZ_JAQCPI010000021.1"/>
</dbReference>
<dbReference type="Gene3D" id="3.20.20.70">
    <property type="entry name" value="Aldolase class I"/>
    <property type="match status" value="1"/>
</dbReference>
<keyword evidence="8" id="KW-0378">Hydrolase</keyword>
<protein>
    <submittedName>
        <fullName evidence="8">Glycoside hydrolase family 97 protein</fullName>
    </submittedName>
</protein>
<proteinExistence type="predicted"/>
<feature type="domain" description="Glycosyl-hydrolase 97 C-terminal oligomerisation" evidence="7">
    <location>
        <begin position="568"/>
        <end position="656"/>
    </location>
</feature>
<evidence type="ECO:0000259" key="5">
    <source>
        <dbReference type="Pfam" id="PF10566"/>
    </source>
</evidence>
<dbReference type="PANTHER" id="PTHR35803">
    <property type="entry name" value="GLUCAN 1,4-ALPHA-GLUCOSIDASE SUSB-RELATED"/>
    <property type="match status" value="1"/>
</dbReference>
<dbReference type="EMBL" id="QSBI01000021">
    <property type="protein sequence ID" value="RGX08336.1"/>
    <property type="molecule type" value="Genomic_DNA"/>
</dbReference>
<organism evidence="8 9">
    <name type="scientific">Bacteroides ovatus</name>
    <dbReference type="NCBI Taxonomy" id="28116"/>
    <lineage>
        <taxon>Bacteria</taxon>
        <taxon>Pseudomonadati</taxon>
        <taxon>Bacteroidota</taxon>
        <taxon>Bacteroidia</taxon>
        <taxon>Bacteroidales</taxon>
        <taxon>Bacteroidaceae</taxon>
        <taxon>Bacteroides</taxon>
    </lineage>
</organism>
<name>A0A413EME6_BACOV</name>
<keyword evidence="3" id="KW-0106">Calcium</keyword>
<dbReference type="InterPro" id="IPR029486">
    <property type="entry name" value="GH97_N"/>
</dbReference>
<feature type="signal peptide" evidence="4">
    <location>
        <begin position="1"/>
        <end position="30"/>
    </location>
</feature>
<dbReference type="InterPro" id="IPR029483">
    <property type="entry name" value="GH97_C"/>
</dbReference>
<evidence type="ECO:0000313" key="9">
    <source>
        <dbReference type="Proteomes" id="UP000286031"/>
    </source>
</evidence>
<evidence type="ECO:0000259" key="7">
    <source>
        <dbReference type="Pfam" id="PF14509"/>
    </source>
</evidence>
<dbReference type="Pfam" id="PF10566">
    <property type="entry name" value="Glyco_hydro_97"/>
    <property type="match status" value="1"/>
</dbReference>
<dbReference type="GO" id="GO:0016787">
    <property type="term" value="F:hydrolase activity"/>
    <property type="evidence" value="ECO:0007669"/>
    <property type="project" value="UniProtKB-KW"/>
</dbReference>
<dbReference type="InterPro" id="IPR019563">
    <property type="entry name" value="GH97_catalytic"/>
</dbReference>
<sequence length="658" mass="72824">MSVEKNLKSRNMMKFFIVMAMLLGSSIVSAEDKQIASPDGKLVVTVADMDGRPSYSVSYDNVLFLKPSPLGIIANIGDFSSGMSLEKNVSTNKIDETYELASIKKSKVHYVANEAVFSFTQQGKTIYDVIFRISNNDVAFKYKMYPQGETLSCVVKQEVTGFVFPDGTTTFLCPQSKPMGGFARTSPSYETSYTADDVAGKNGWGEGYTFPCLFRNGDNGWVLVSETGVNGGYCASRLLGHKGGVYTIGFPQEGEANGNGTVSPGIALPGETPWRTITVGKTLAPIVETTVPFDVVKPLYPAKGEYTYGRGSWSWIIGMDGSTNYKEQLRYIDFSAAMGYQSVLVDALWDKQIGREKIEELAKYGKDKGVALYLWYNSNGYWNDAPQTPRGIMDNAIARRKEMKWMQSIGIRGIKVDFFGGDKQMTMQLYEDILSDANEYGLLVIFHGCTLPRGWERMYPNFASSEAVLASENLHFSQGSCDHEAFNATLHPFIRNTVGSMDFGGSALNKYYNADNAPRGSRRVTSDVYALATAVLFQSPVQHFALAPNNLTDAPSWAIDFMKEVPTTWDEVRFIDGYPGKYVILARRHGDKWYIAGVNAQKETLKLKVNLPMFSNGEKVRLFSDDKALQGGVKQIEIGKKQELQLAIPCNGGVLITR</sequence>
<dbReference type="PANTHER" id="PTHR35803:SF2">
    <property type="entry name" value="RETAINING ALPHA-GALACTOSIDASE"/>
    <property type="match status" value="1"/>
</dbReference>
<evidence type="ECO:0000256" key="2">
    <source>
        <dbReference type="ARBA" id="ARBA00011245"/>
    </source>
</evidence>
<dbReference type="Gene3D" id="2.70.98.10">
    <property type="match status" value="1"/>
</dbReference>
<feature type="chain" id="PRO_5019560305" evidence="4">
    <location>
        <begin position="31"/>
        <end position="658"/>
    </location>
</feature>
<dbReference type="Pfam" id="PF14508">
    <property type="entry name" value="GH97_N"/>
    <property type="match status" value="1"/>
</dbReference>
<keyword evidence="4" id="KW-0732">Signal</keyword>
<dbReference type="InterPro" id="IPR013785">
    <property type="entry name" value="Aldolase_TIM"/>
</dbReference>
<gene>
    <name evidence="8" type="ORF">DWV35_15845</name>
</gene>
<dbReference type="GO" id="GO:0030246">
    <property type="term" value="F:carbohydrate binding"/>
    <property type="evidence" value="ECO:0007669"/>
    <property type="project" value="InterPro"/>
</dbReference>
<dbReference type="Pfam" id="PF14509">
    <property type="entry name" value="GH97_C"/>
    <property type="match status" value="1"/>
</dbReference>
<dbReference type="SUPFAM" id="SSF51445">
    <property type="entry name" value="(Trans)glycosidases"/>
    <property type="match status" value="1"/>
</dbReference>
<comment type="caution">
    <text evidence="8">The sequence shown here is derived from an EMBL/GenBank/DDBJ whole genome shotgun (WGS) entry which is preliminary data.</text>
</comment>
<dbReference type="AlphaFoldDB" id="A0A413EME6"/>
<accession>A0A413EME6</accession>
<comment type="cofactor">
    <cofactor evidence="1">
        <name>Ca(2+)</name>
        <dbReference type="ChEBI" id="CHEBI:29108"/>
    </cofactor>
</comment>